<accession>A0A3M7LFT9</accession>
<dbReference type="Pfam" id="PF13589">
    <property type="entry name" value="HATPase_c_3"/>
    <property type="match status" value="1"/>
</dbReference>
<evidence type="ECO:0000313" key="2">
    <source>
        <dbReference type="Proteomes" id="UP000267524"/>
    </source>
</evidence>
<dbReference type="Gene3D" id="3.30.565.10">
    <property type="entry name" value="Histidine kinase-like ATPase, C-terminal domain"/>
    <property type="match status" value="1"/>
</dbReference>
<dbReference type="AlphaFoldDB" id="A0A3M7LFT9"/>
<dbReference type="Proteomes" id="UP000267524">
    <property type="component" value="Unassembled WGS sequence"/>
</dbReference>
<proteinExistence type="predicted"/>
<evidence type="ECO:0000313" key="1">
    <source>
        <dbReference type="EMBL" id="RMZ60392.1"/>
    </source>
</evidence>
<name>A0A3M7LFT9_9FLAO</name>
<evidence type="ECO:0008006" key="3">
    <source>
        <dbReference type="Google" id="ProtNLM"/>
    </source>
</evidence>
<comment type="caution">
    <text evidence="1">The sequence shown here is derived from an EMBL/GenBank/DDBJ whole genome shotgun (WGS) entry which is preliminary data.</text>
</comment>
<dbReference type="EMBL" id="QWIV01000008">
    <property type="protein sequence ID" value="RMZ60392.1"/>
    <property type="molecule type" value="Genomic_DNA"/>
</dbReference>
<sequence>MSKMFAEISRIVNEDISSRVTQYDVIFEAITNSIHANSTDIKCYLNFNGNLLKDGDIELGRIKVDTIRVVDNGDGINEDNYNSFSKYRTEFKKDLGCKGVGRFVFLKVYNSANYLSKIKDIQEKRQIKFHINFDTELDLKKEPEKVSENETEILLNTLNSQYFDWDRKIDRRIELDIFSIRDKVLMNLIPTLYFYKQKGVDINITFFDEYGSKSTIISPQDIPNFKVEKFNVINNQGHIIEFKLNYNIENKSGNLHAFYCANNRTVCEFEDKELKISMPYDYSGFMLLESQYLNSQANNERNDFDIFPIKTDVFSTISWDMINTELKKVISKIIKIGIPKTVKLNRDKINEIQDERPYLVNYIDENDIEIAGVLDKKQIIEKAKKKFDASKETVLSNANKKEFTDEELTQAILLAQNELISYINDRVIVIDKLKKLIDSGEQVESIIHNMIMRKYTTDSQSKDDFLILNKNNLWLLDDRFTTYSYAASDKRVKDILKDLDIADDDTKIVNDKPDFSIFFSHDPHNDDRLKSVLVELKPFDYKTKSHRKKHQGLLQLREYLEAFKAKEKIKEVYGYLITDVDDEFADTLKGDGYVAMYSSEHPIYHRYYNTLDISIFVVSVRTMIYDAEARNKMFLDIIRKNSRINQLFKNSELANS</sequence>
<organism evidence="1 2">
    <name type="scientific">Chryseobacterium nematophagum</name>
    <dbReference type="NCBI Taxonomy" id="2305228"/>
    <lineage>
        <taxon>Bacteria</taxon>
        <taxon>Pseudomonadati</taxon>
        <taxon>Bacteroidota</taxon>
        <taxon>Flavobacteriia</taxon>
        <taxon>Flavobacteriales</taxon>
        <taxon>Weeksellaceae</taxon>
        <taxon>Chryseobacterium group</taxon>
        <taxon>Chryseobacterium</taxon>
    </lineage>
</organism>
<dbReference type="SUPFAM" id="SSF55874">
    <property type="entry name" value="ATPase domain of HSP90 chaperone/DNA topoisomerase II/histidine kinase"/>
    <property type="match status" value="1"/>
</dbReference>
<keyword evidence="2" id="KW-1185">Reference proteome</keyword>
<gene>
    <name evidence="1" type="ORF">D1632_05495</name>
</gene>
<dbReference type="InterPro" id="IPR036890">
    <property type="entry name" value="HATPase_C_sf"/>
</dbReference>
<protein>
    <recommendedName>
        <fullName evidence="3">ATP-binding protein</fullName>
    </recommendedName>
</protein>
<reference evidence="1 2" key="1">
    <citation type="submission" date="2018-08" db="EMBL/GenBank/DDBJ databases">
        <title>Chryseobacterium nematophagum: a novel matrix digesting pathogen of nematodes.</title>
        <authorList>
            <person name="Page A."/>
            <person name="Roberts M."/>
            <person name="Felix M.-A."/>
            <person name="Weir W."/>
        </authorList>
    </citation>
    <scope>NUCLEOTIDE SEQUENCE [LARGE SCALE GENOMIC DNA]</scope>
    <source>
        <strain evidence="1 2">JUb275</strain>
    </source>
</reference>
<dbReference type="RefSeq" id="WP_122546232.1">
    <property type="nucleotide sequence ID" value="NZ_QWIV01000008.1"/>
</dbReference>